<dbReference type="EMBL" id="MU629474">
    <property type="protein sequence ID" value="KAJ1256806.1"/>
    <property type="molecule type" value="Genomic_DNA"/>
</dbReference>
<name>A0A9W7XD81_9POAL</name>
<accession>A0A9W7XD81</accession>
<evidence type="ECO:0000313" key="1">
    <source>
        <dbReference type="EMBL" id="KAJ1256806.1"/>
    </source>
</evidence>
<gene>
    <name evidence="1" type="ORF">BS78_K303900</name>
</gene>
<sequence>MDRFKEPLATTSLDLVPTSSTNWRFVLCQSLLLFIVVRVKLPRIRRGGGRIGTRLWYCSTCSLRRAPRLPRPVLHSGHPELAGRSALARPYRVFPTTRAAPTLP</sequence>
<organism evidence="1 2">
    <name type="scientific">Paspalum vaginatum</name>
    <name type="common">seashore paspalum</name>
    <dbReference type="NCBI Taxonomy" id="158149"/>
    <lineage>
        <taxon>Eukaryota</taxon>
        <taxon>Viridiplantae</taxon>
        <taxon>Streptophyta</taxon>
        <taxon>Embryophyta</taxon>
        <taxon>Tracheophyta</taxon>
        <taxon>Spermatophyta</taxon>
        <taxon>Magnoliopsida</taxon>
        <taxon>Liliopsida</taxon>
        <taxon>Poales</taxon>
        <taxon>Poaceae</taxon>
        <taxon>PACMAD clade</taxon>
        <taxon>Panicoideae</taxon>
        <taxon>Andropogonodae</taxon>
        <taxon>Paspaleae</taxon>
        <taxon>Paspalinae</taxon>
        <taxon>Paspalum</taxon>
    </lineage>
</organism>
<protein>
    <submittedName>
        <fullName evidence="1">Uncharacterized protein</fullName>
    </submittedName>
</protein>
<evidence type="ECO:0000313" key="2">
    <source>
        <dbReference type="Proteomes" id="UP001164776"/>
    </source>
</evidence>
<proteinExistence type="predicted"/>
<comment type="caution">
    <text evidence="1">The sequence shown here is derived from an EMBL/GenBank/DDBJ whole genome shotgun (WGS) entry which is preliminary data.</text>
</comment>
<dbReference type="Proteomes" id="UP001164776">
    <property type="component" value="Unassembled WGS sequence"/>
</dbReference>
<dbReference type="AlphaFoldDB" id="A0A9W7XD81"/>
<keyword evidence="2" id="KW-1185">Reference proteome</keyword>
<reference evidence="1 2" key="1">
    <citation type="submission" date="2022-10" db="EMBL/GenBank/DDBJ databases">
        <title>WGS assembly of Paspalum vaginatum 540-79.</title>
        <authorList>
            <person name="Sun G."/>
            <person name="Wase N."/>
            <person name="Shu S."/>
            <person name="Jenkins J."/>
            <person name="Zhou B."/>
            <person name="Torres-Rodriguez J."/>
            <person name="Chen C."/>
            <person name="Sandor L."/>
            <person name="Plott C."/>
            <person name="Yoshinga Y."/>
            <person name="Daum C."/>
            <person name="Qi P."/>
            <person name="Barry K."/>
            <person name="Lipzen A."/>
            <person name="Berry L."/>
            <person name="Pedersen C."/>
            <person name="Gottilla T."/>
            <person name="Foltz A."/>
            <person name="Yu H."/>
            <person name="O'Malley R."/>
            <person name="Zhang C."/>
            <person name="Devos K."/>
            <person name="Sigmon B."/>
            <person name="Yu B."/>
            <person name="Obata T."/>
            <person name="Schmutz J."/>
            <person name="Schnable J."/>
        </authorList>
    </citation>
    <scope>NUCLEOTIDE SEQUENCE [LARGE SCALE GENOMIC DNA]</scope>
    <source>
        <strain evidence="2">cv. 540-79</strain>
    </source>
</reference>